<evidence type="ECO:0000313" key="4">
    <source>
        <dbReference type="Proteomes" id="UP001597480"/>
    </source>
</evidence>
<gene>
    <name evidence="3" type="ORF">ACFSR3_15225</name>
</gene>
<feature type="compositionally biased region" description="Low complexity" evidence="1">
    <location>
        <begin position="31"/>
        <end position="48"/>
    </location>
</feature>
<dbReference type="EMBL" id="JBHUMD010000029">
    <property type="protein sequence ID" value="MFD2603414.1"/>
    <property type="molecule type" value="Genomic_DNA"/>
</dbReference>
<comment type="caution">
    <text evidence="3">The sequence shown here is derived from an EMBL/GenBank/DDBJ whole genome shotgun (WGS) entry which is preliminary data.</text>
</comment>
<keyword evidence="2" id="KW-0732">Signal</keyword>
<evidence type="ECO:0000256" key="2">
    <source>
        <dbReference type="SAM" id="SignalP"/>
    </source>
</evidence>
<dbReference type="RefSeq" id="WP_169519286.1">
    <property type="nucleotide sequence ID" value="NZ_JBHUMD010000029.1"/>
</dbReference>
<proteinExistence type="predicted"/>
<feature type="signal peptide" evidence="2">
    <location>
        <begin position="1"/>
        <end position="25"/>
    </location>
</feature>
<name>A0ABW5NWI8_9FLAO</name>
<sequence length="73" mass="7736">MKVTFLRNAFMVTALVAGLSLTSCKKETTETTETTVMDGDTTSTTTSETTVVDEVGAKDTISVTTDTVKVVKP</sequence>
<evidence type="ECO:0000313" key="3">
    <source>
        <dbReference type="EMBL" id="MFD2603414.1"/>
    </source>
</evidence>
<reference evidence="4" key="1">
    <citation type="journal article" date="2019" name="Int. J. Syst. Evol. Microbiol.">
        <title>The Global Catalogue of Microorganisms (GCM) 10K type strain sequencing project: providing services to taxonomists for standard genome sequencing and annotation.</title>
        <authorList>
            <consortium name="The Broad Institute Genomics Platform"/>
            <consortium name="The Broad Institute Genome Sequencing Center for Infectious Disease"/>
            <person name="Wu L."/>
            <person name="Ma J."/>
        </authorList>
    </citation>
    <scope>NUCLEOTIDE SEQUENCE [LARGE SCALE GENOMIC DNA]</scope>
    <source>
        <strain evidence="4">KCTC 42107</strain>
    </source>
</reference>
<organism evidence="3 4">
    <name type="scientific">Flavobacterium suzhouense</name>
    <dbReference type="NCBI Taxonomy" id="1529638"/>
    <lineage>
        <taxon>Bacteria</taxon>
        <taxon>Pseudomonadati</taxon>
        <taxon>Bacteroidota</taxon>
        <taxon>Flavobacteriia</taxon>
        <taxon>Flavobacteriales</taxon>
        <taxon>Flavobacteriaceae</taxon>
        <taxon>Flavobacterium</taxon>
    </lineage>
</organism>
<accession>A0ABW5NWI8</accession>
<keyword evidence="4" id="KW-1185">Reference proteome</keyword>
<feature type="region of interest" description="Disordered" evidence="1">
    <location>
        <begin position="28"/>
        <end position="48"/>
    </location>
</feature>
<protein>
    <submittedName>
        <fullName evidence="3">Uncharacterized protein</fullName>
    </submittedName>
</protein>
<dbReference type="PROSITE" id="PS51257">
    <property type="entry name" value="PROKAR_LIPOPROTEIN"/>
    <property type="match status" value="1"/>
</dbReference>
<evidence type="ECO:0000256" key="1">
    <source>
        <dbReference type="SAM" id="MobiDB-lite"/>
    </source>
</evidence>
<dbReference type="Proteomes" id="UP001597480">
    <property type="component" value="Unassembled WGS sequence"/>
</dbReference>
<feature type="chain" id="PRO_5045930134" evidence="2">
    <location>
        <begin position="26"/>
        <end position="73"/>
    </location>
</feature>